<sequence length="69" mass="8274">MTKKLIHATKLIFTYNKYNLKIREKIVMISEEDYRNMNETLYLLSILNMYKSIIEGRAEPIEKCSDKLE</sequence>
<evidence type="ECO:0008006" key="4">
    <source>
        <dbReference type="Google" id="ProtNLM"/>
    </source>
</evidence>
<comment type="similarity">
    <text evidence="1">Belongs to the phD/YefM antitoxin family.</text>
</comment>
<name>A0A510GIK1_9RICK</name>
<dbReference type="AlphaFoldDB" id="A0A510GIK1"/>
<dbReference type="InterPro" id="IPR036165">
    <property type="entry name" value="YefM-like_sf"/>
</dbReference>
<gene>
    <name evidence="2" type="ORF">RAS_03600</name>
</gene>
<reference evidence="2 3" key="1">
    <citation type="submission" date="2019-04" db="EMBL/GenBank/DDBJ databases">
        <title>Draft genome sequence of Rickettsia asiatica Maytaro1284.</title>
        <authorList>
            <person name="Thu M."/>
            <person name="Qiu Y."/>
            <person name="Nakao R."/>
        </authorList>
    </citation>
    <scope>NUCLEOTIDE SEQUENCE [LARGE SCALE GENOMIC DNA]</scope>
    <source>
        <strain evidence="2 3">Maytaro1284</strain>
    </source>
</reference>
<dbReference type="Gene3D" id="3.40.1620.10">
    <property type="entry name" value="YefM-like domain"/>
    <property type="match status" value="1"/>
</dbReference>
<dbReference type="Proteomes" id="UP000321183">
    <property type="component" value="Chromosome"/>
</dbReference>
<dbReference type="SUPFAM" id="SSF143120">
    <property type="entry name" value="YefM-like"/>
    <property type="match status" value="1"/>
</dbReference>
<organism evidence="2 3">
    <name type="scientific">Rickettsia asiatica</name>
    <dbReference type="NCBI Taxonomy" id="238800"/>
    <lineage>
        <taxon>Bacteria</taxon>
        <taxon>Pseudomonadati</taxon>
        <taxon>Pseudomonadota</taxon>
        <taxon>Alphaproteobacteria</taxon>
        <taxon>Rickettsiales</taxon>
        <taxon>Rickettsiaceae</taxon>
        <taxon>Rickettsieae</taxon>
        <taxon>Rickettsia</taxon>
        <taxon>spotted fever group</taxon>
    </lineage>
</organism>
<dbReference type="EMBL" id="AP019563">
    <property type="protein sequence ID" value="BBJ31251.1"/>
    <property type="molecule type" value="Genomic_DNA"/>
</dbReference>
<dbReference type="KEGG" id="ras:RAS_03600"/>
<evidence type="ECO:0000313" key="2">
    <source>
        <dbReference type="EMBL" id="BBJ31251.1"/>
    </source>
</evidence>
<evidence type="ECO:0000256" key="1">
    <source>
        <dbReference type="ARBA" id="ARBA00009981"/>
    </source>
</evidence>
<keyword evidence="3" id="KW-1185">Reference proteome</keyword>
<evidence type="ECO:0000313" key="3">
    <source>
        <dbReference type="Proteomes" id="UP000321183"/>
    </source>
</evidence>
<accession>A0A510GIK1</accession>
<protein>
    <recommendedName>
        <fullName evidence="4">Antitoxin</fullName>
    </recommendedName>
</protein>
<dbReference type="RefSeq" id="WP_147141823.1">
    <property type="nucleotide sequence ID" value="NZ_AP019563.1"/>
</dbReference>
<proteinExistence type="inferred from homology"/>